<feature type="transmembrane region" description="Helical" evidence="7">
    <location>
        <begin position="7"/>
        <end position="29"/>
    </location>
</feature>
<evidence type="ECO:0000256" key="3">
    <source>
        <dbReference type="ARBA" id="ARBA00022475"/>
    </source>
</evidence>
<evidence type="ECO:0000256" key="5">
    <source>
        <dbReference type="ARBA" id="ARBA00022989"/>
    </source>
</evidence>
<dbReference type="AlphaFoldDB" id="A0AA96VG42"/>
<evidence type="ECO:0000313" key="10">
    <source>
        <dbReference type="Proteomes" id="UP001301526"/>
    </source>
</evidence>
<dbReference type="Pfam" id="PF00528">
    <property type="entry name" value="BPD_transp_1"/>
    <property type="match status" value="1"/>
</dbReference>
<evidence type="ECO:0000256" key="6">
    <source>
        <dbReference type="ARBA" id="ARBA00023136"/>
    </source>
</evidence>
<dbReference type="CDD" id="cd06261">
    <property type="entry name" value="TM_PBP2"/>
    <property type="match status" value="1"/>
</dbReference>
<evidence type="ECO:0000256" key="2">
    <source>
        <dbReference type="ARBA" id="ARBA00022448"/>
    </source>
</evidence>
<feature type="transmembrane region" description="Helical" evidence="7">
    <location>
        <begin position="235"/>
        <end position="254"/>
    </location>
</feature>
<evidence type="ECO:0000259" key="8">
    <source>
        <dbReference type="PROSITE" id="PS50928"/>
    </source>
</evidence>
<keyword evidence="5 7" id="KW-1133">Transmembrane helix</keyword>
<evidence type="ECO:0000256" key="1">
    <source>
        <dbReference type="ARBA" id="ARBA00004651"/>
    </source>
</evidence>
<dbReference type="InterPro" id="IPR000515">
    <property type="entry name" value="MetI-like"/>
</dbReference>
<keyword evidence="3" id="KW-1003">Cell membrane</keyword>
<evidence type="ECO:0000313" key="9">
    <source>
        <dbReference type="EMBL" id="WNY48462.1"/>
    </source>
</evidence>
<sequence>MLKGNKRLLILGFILLAWLVLMYVLPYFFTDSITKVDLGHALQGPSQSEWFGTDALGRSVFARVMSGGRESIFSGLLVLFTIVTIGSLIGISSGLVGGKVDQVILLIITAFQAFPAIVLVIAIVGILGVGLQQTVLAMCMVAWTKYAYLTRSITLQLKEESYIKSAKMYGNGFWATITNYYIPMIKPQILTTMSFDIGIVIMEISGLSFIGLGAQVPSPEWGTMINDGRIYIQEAPWIVIFPCIMLMITILLFTKFGDELKKYYNNEVSG</sequence>
<keyword evidence="10" id="KW-1185">Reference proteome</keyword>
<comment type="similarity">
    <text evidence="7">Belongs to the binding-protein-dependent transport system permease family.</text>
</comment>
<dbReference type="GO" id="GO:0055085">
    <property type="term" value="P:transmembrane transport"/>
    <property type="evidence" value="ECO:0007669"/>
    <property type="project" value="InterPro"/>
</dbReference>
<evidence type="ECO:0000256" key="4">
    <source>
        <dbReference type="ARBA" id="ARBA00022692"/>
    </source>
</evidence>
<keyword evidence="4 7" id="KW-0812">Transmembrane</keyword>
<dbReference type="PROSITE" id="PS50928">
    <property type="entry name" value="ABC_TM1"/>
    <property type="match status" value="1"/>
</dbReference>
<protein>
    <submittedName>
        <fullName evidence="9">ABC transporter permease</fullName>
    </submittedName>
</protein>
<feature type="transmembrane region" description="Helical" evidence="7">
    <location>
        <begin position="193"/>
        <end position="215"/>
    </location>
</feature>
<comment type="subcellular location">
    <subcellularLocation>
        <location evidence="1 7">Cell membrane</location>
        <topology evidence="1 7">Multi-pass membrane protein</topology>
    </subcellularLocation>
</comment>
<gene>
    <name evidence="9" type="ORF">PW220_06925</name>
</gene>
<accession>A0AA96VG42</accession>
<dbReference type="PANTHER" id="PTHR43386:SF1">
    <property type="entry name" value="D,D-DIPEPTIDE TRANSPORT SYSTEM PERMEASE PROTEIN DDPC-RELATED"/>
    <property type="match status" value="1"/>
</dbReference>
<reference evidence="9 10" key="1">
    <citation type="submission" date="2023-02" db="EMBL/GenBank/DDBJ databases">
        <title>Streptococcus sp. Genome Sequencing and Assembly.</title>
        <authorList>
            <person name="Shore S.M."/>
            <person name="Nicholson T.L."/>
        </authorList>
    </citation>
    <scope>NUCLEOTIDE SEQUENCE [LARGE SCALE GENOMIC DNA]</scope>
    <source>
        <strain evidence="9 10">29892</strain>
    </source>
</reference>
<dbReference type="SUPFAM" id="SSF161098">
    <property type="entry name" value="MetI-like"/>
    <property type="match status" value="1"/>
</dbReference>
<feature type="transmembrane region" description="Helical" evidence="7">
    <location>
        <begin position="130"/>
        <end position="148"/>
    </location>
</feature>
<dbReference type="EMBL" id="CP118734">
    <property type="protein sequence ID" value="WNY48462.1"/>
    <property type="molecule type" value="Genomic_DNA"/>
</dbReference>
<feature type="transmembrane region" description="Helical" evidence="7">
    <location>
        <begin position="72"/>
        <end position="91"/>
    </location>
</feature>
<dbReference type="PANTHER" id="PTHR43386">
    <property type="entry name" value="OLIGOPEPTIDE TRANSPORT SYSTEM PERMEASE PROTEIN APPC"/>
    <property type="match status" value="1"/>
</dbReference>
<evidence type="ECO:0000256" key="7">
    <source>
        <dbReference type="RuleBase" id="RU363032"/>
    </source>
</evidence>
<dbReference type="Gene3D" id="1.10.3720.10">
    <property type="entry name" value="MetI-like"/>
    <property type="match status" value="1"/>
</dbReference>
<organism evidence="9 10">
    <name type="scientific">Streptococcus iners subsp. hyiners</name>
    <dbReference type="NCBI Taxonomy" id="3028083"/>
    <lineage>
        <taxon>Bacteria</taxon>
        <taxon>Bacillati</taxon>
        <taxon>Bacillota</taxon>
        <taxon>Bacilli</taxon>
        <taxon>Lactobacillales</taxon>
        <taxon>Streptococcaceae</taxon>
        <taxon>Streptococcus</taxon>
        <taxon>Streptococcus iners</taxon>
    </lineage>
</organism>
<name>A0AA96VG42_9STRE</name>
<dbReference type="InterPro" id="IPR050366">
    <property type="entry name" value="BP-dependent_transpt_permease"/>
</dbReference>
<dbReference type="RefSeq" id="WP_248055038.1">
    <property type="nucleotide sequence ID" value="NZ_CP118734.1"/>
</dbReference>
<proteinExistence type="inferred from homology"/>
<keyword evidence="2 7" id="KW-0813">Transport</keyword>
<dbReference type="InterPro" id="IPR035906">
    <property type="entry name" value="MetI-like_sf"/>
</dbReference>
<feature type="transmembrane region" description="Helical" evidence="7">
    <location>
        <begin position="103"/>
        <end position="124"/>
    </location>
</feature>
<dbReference type="Proteomes" id="UP001301526">
    <property type="component" value="Chromosome"/>
</dbReference>
<keyword evidence="6 7" id="KW-0472">Membrane</keyword>
<feature type="domain" description="ABC transmembrane type-1" evidence="8">
    <location>
        <begin position="72"/>
        <end position="257"/>
    </location>
</feature>
<dbReference type="GO" id="GO:0005886">
    <property type="term" value="C:plasma membrane"/>
    <property type="evidence" value="ECO:0007669"/>
    <property type="project" value="UniProtKB-SubCell"/>
</dbReference>